<feature type="region of interest" description="Disordered" evidence="1">
    <location>
        <begin position="49"/>
        <end position="70"/>
    </location>
</feature>
<name>A0A0W1JE10_DESHA</name>
<evidence type="ECO:0000256" key="1">
    <source>
        <dbReference type="SAM" id="MobiDB-lite"/>
    </source>
</evidence>
<feature type="compositionally biased region" description="Polar residues" evidence="1">
    <location>
        <begin position="61"/>
        <end position="70"/>
    </location>
</feature>
<dbReference type="EMBL" id="LOCK01000050">
    <property type="protein sequence ID" value="KTE90026.1"/>
    <property type="molecule type" value="Genomic_DNA"/>
</dbReference>
<organism evidence="2 3">
    <name type="scientific">Desulfitobacterium hafniense</name>
    <name type="common">Desulfitobacterium frappieri</name>
    <dbReference type="NCBI Taxonomy" id="49338"/>
    <lineage>
        <taxon>Bacteria</taxon>
        <taxon>Bacillati</taxon>
        <taxon>Bacillota</taxon>
        <taxon>Clostridia</taxon>
        <taxon>Eubacteriales</taxon>
        <taxon>Desulfitobacteriaceae</taxon>
        <taxon>Desulfitobacterium</taxon>
    </lineage>
</organism>
<accession>A0A0W1JE10</accession>
<reference evidence="2 3" key="1">
    <citation type="submission" date="2015-12" db="EMBL/GenBank/DDBJ databases">
        <title>Draft Genome Sequence of Desulfitobacterium hafniense Strain DH, a Sulfate-reducing Bacterium Isolated from Paddy Soils.</title>
        <authorList>
            <person name="Bao P."/>
            <person name="Zhang X."/>
            <person name="Li G."/>
        </authorList>
    </citation>
    <scope>NUCLEOTIDE SEQUENCE [LARGE SCALE GENOMIC DNA]</scope>
    <source>
        <strain evidence="2 3">DH</strain>
    </source>
</reference>
<gene>
    <name evidence="2" type="ORF">AT727_08850</name>
</gene>
<proteinExistence type="predicted"/>
<evidence type="ECO:0000313" key="3">
    <source>
        <dbReference type="Proteomes" id="UP000054623"/>
    </source>
</evidence>
<sequence length="70" mass="7904">MVETDPSSGADFTMKRMADAVRFFPFLHIKGIGITSGSTVKLHFRHMEKTETHQPRGFKGLSTSEYLENT</sequence>
<dbReference type="AlphaFoldDB" id="A0A0W1JE10"/>
<protein>
    <submittedName>
        <fullName evidence="2">Uncharacterized protein</fullName>
    </submittedName>
</protein>
<dbReference type="Proteomes" id="UP000054623">
    <property type="component" value="Unassembled WGS sequence"/>
</dbReference>
<evidence type="ECO:0000313" key="2">
    <source>
        <dbReference type="EMBL" id="KTE90026.1"/>
    </source>
</evidence>
<comment type="caution">
    <text evidence="2">The sequence shown here is derived from an EMBL/GenBank/DDBJ whole genome shotgun (WGS) entry which is preliminary data.</text>
</comment>